<dbReference type="PANTHER" id="PTHR23235:SF166">
    <property type="entry name" value="DENDRITIC ARBOR REDUCTION PROTEIN 1"/>
    <property type="match status" value="1"/>
</dbReference>
<dbReference type="InterPro" id="IPR013087">
    <property type="entry name" value="Znf_C2H2_type"/>
</dbReference>
<comment type="caution">
    <text evidence="8">The sequence shown here is derived from an EMBL/GenBank/DDBJ whole genome shotgun (WGS) entry which is preliminary data.</text>
</comment>
<evidence type="ECO:0000256" key="6">
    <source>
        <dbReference type="ARBA" id="ARBA00023242"/>
    </source>
</evidence>
<comment type="subcellular location">
    <subcellularLocation>
        <location evidence="1">Nucleus</location>
    </subcellularLocation>
</comment>
<dbReference type="FunFam" id="3.30.160.60:FF:000630">
    <property type="entry name" value="Zinc finger protein 180"/>
    <property type="match status" value="1"/>
</dbReference>
<dbReference type="PROSITE" id="PS50157">
    <property type="entry name" value="ZINC_FINGER_C2H2_2"/>
    <property type="match status" value="3"/>
</dbReference>
<protein>
    <submittedName>
        <fullName evidence="8">Krueppel-like factor 6</fullName>
    </submittedName>
</protein>
<keyword evidence="5" id="KW-0862">Zinc</keyword>
<name>A0A7D9H7K9_PARCT</name>
<dbReference type="FunFam" id="3.30.160.60:FF:000018">
    <property type="entry name" value="Krueppel-like factor 15"/>
    <property type="match status" value="1"/>
</dbReference>
<dbReference type="OrthoDB" id="4748970at2759"/>
<evidence type="ECO:0000256" key="1">
    <source>
        <dbReference type="ARBA" id="ARBA00004123"/>
    </source>
</evidence>
<evidence type="ECO:0000256" key="2">
    <source>
        <dbReference type="ARBA" id="ARBA00022723"/>
    </source>
</evidence>
<evidence type="ECO:0000256" key="5">
    <source>
        <dbReference type="ARBA" id="ARBA00022833"/>
    </source>
</evidence>
<keyword evidence="6" id="KW-0539">Nucleus</keyword>
<keyword evidence="9" id="KW-1185">Reference proteome</keyword>
<accession>A0A7D9H7K9</accession>
<dbReference type="GO" id="GO:0000981">
    <property type="term" value="F:DNA-binding transcription factor activity, RNA polymerase II-specific"/>
    <property type="evidence" value="ECO:0007669"/>
    <property type="project" value="TreeGrafter"/>
</dbReference>
<dbReference type="PANTHER" id="PTHR23235">
    <property type="entry name" value="KRUEPPEL-LIKE TRANSCRIPTION FACTOR"/>
    <property type="match status" value="1"/>
</dbReference>
<dbReference type="Gene3D" id="3.30.160.60">
    <property type="entry name" value="Classic Zinc Finger"/>
    <property type="match status" value="3"/>
</dbReference>
<dbReference type="GO" id="GO:0008270">
    <property type="term" value="F:zinc ion binding"/>
    <property type="evidence" value="ECO:0007669"/>
    <property type="project" value="UniProtKB-KW"/>
</dbReference>
<dbReference type="FunFam" id="3.30.160.60:FF:000021">
    <property type="entry name" value="Basic krueppel-like factor 3"/>
    <property type="match status" value="1"/>
</dbReference>
<dbReference type="Pfam" id="PF00096">
    <property type="entry name" value="zf-C2H2"/>
    <property type="match status" value="3"/>
</dbReference>
<keyword evidence="2" id="KW-0479">Metal-binding</keyword>
<gene>
    <name evidence="8" type="ORF">PACLA_8A051724</name>
</gene>
<evidence type="ECO:0000256" key="4">
    <source>
        <dbReference type="ARBA" id="ARBA00022771"/>
    </source>
</evidence>
<dbReference type="AlphaFoldDB" id="A0A7D9H7K9"/>
<dbReference type="InterPro" id="IPR036236">
    <property type="entry name" value="Znf_C2H2_sf"/>
</dbReference>
<dbReference type="PROSITE" id="PS00028">
    <property type="entry name" value="ZINC_FINGER_C2H2_1"/>
    <property type="match status" value="3"/>
</dbReference>
<dbReference type="CDD" id="cd21973">
    <property type="entry name" value="KLF6_7_N-like"/>
    <property type="match status" value="1"/>
</dbReference>
<feature type="region of interest" description="Disordered" evidence="7">
    <location>
        <begin position="141"/>
        <end position="172"/>
    </location>
</feature>
<proteinExistence type="predicted"/>
<dbReference type="SUPFAM" id="SSF57667">
    <property type="entry name" value="beta-beta-alpha zinc fingers"/>
    <property type="match status" value="2"/>
</dbReference>
<sequence length="275" mass="31666">MDVQTALPSVNIFNELQTVHEKGYFYVLPSLEEDWQQTRLEMDRYLCPESSKTDTTIHNNAPWNDIPLTFDLENLMLPEDFSAVNSCELTYSHTAFTQEIPASQPVSYEENSSLGQSFEFKLKPLSIQVPNCQENGAKITHNVLPLTPPSSPENNSTKSDGNRSKPKHSRLNLKTSTFVVNKDLTESKRRVHRCPFTGCRKVYTKSSHLKAHQRTHTGEKPYCCSWDGCHWRFARSDELTRHFRKHTGAKPFKCSHCDRCFARSDHLALHMKRHV</sequence>
<evidence type="ECO:0000256" key="7">
    <source>
        <dbReference type="SAM" id="MobiDB-lite"/>
    </source>
</evidence>
<keyword evidence="3" id="KW-0677">Repeat</keyword>
<evidence type="ECO:0000313" key="8">
    <source>
        <dbReference type="EMBL" id="CAB3977501.1"/>
    </source>
</evidence>
<organism evidence="8 9">
    <name type="scientific">Paramuricea clavata</name>
    <name type="common">Red gorgonian</name>
    <name type="synonym">Violescent sea-whip</name>
    <dbReference type="NCBI Taxonomy" id="317549"/>
    <lineage>
        <taxon>Eukaryota</taxon>
        <taxon>Metazoa</taxon>
        <taxon>Cnidaria</taxon>
        <taxon>Anthozoa</taxon>
        <taxon>Octocorallia</taxon>
        <taxon>Malacalcyonacea</taxon>
        <taxon>Plexauridae</taxon>
        <taxon>Paramuricea</taxon>
    </lineage>
</organism>
<dbReference type="Proteomes" id="UP001152795">
    <property type="component" value="Unassembled WGS sequence"/>
</dbReference>
<evidence type="ECO:0000256" key="3">
    <source>
        <dbReference type="ARBA" id="ARBA00022737"/>
    </source>
</evidence>
<keyword evidence="4" id="KW-0863">Zinc-finger</keyword>
<evidence type="ECO:0000313" key="9">
    <source>
        <dbReference type="Proteomes" id="UP001152795"/>
    </source>
</evidence>
<dbReference type="GO" id="GO:0005634">
    <property type="term" value="C:nucleus"/>
    <property type="evidence" value="ECO:0007669"/>
    <property type="project" value="UniProtKB-SubCell"/>
</dbReference>
<dbReference type="SMART" id="SM00355">
    <property type="entry name" value="ZnF_C2H2"/>
    <property type="match status" value="3"/>
</dbReference>
<reference evidence="8" key="1">
    <citation type="submission" date="2020-04" db="EMBL/GenBank/DDBJ databases">
        <authorList>
            <person name="Alioto T."/>
            <person name="Alioto T."/>
            <person name="Gomez Garrido J."/>
        </authorList>
    </citation>
    <scope>NUCLEOTIDE SEQUENCE</scope>
    <source>
        <strain evidence="8">A484AB</strain>
    </source>
</reference>
<dbReference type="GO" id="GO:0000978">
    <property type="term" value="F:RNA polymerase II cis-regulatory region sequence-specific DNA binding"/>
    <property type="evidence" value="ECO:0007669"/>
    <property type="project" value="TreeGrafter"/>
</dbReference>
<dbReference type="EMBL" id="CACRXK020000051">
    <property type="protein sequence ID" value="CAB3977501.1"/>
    <property type="molecule type" value="Genomic_DNA"/>
</dbReference>